<dbReference type="EMBL" id="JAVGVR010000001">
    <property type="protein sequence ID" value="MDQ6597788.1"/>
    <property type="molecule type" value="Genomic_DNA"/>
</dbReference>
<dbReference type="InterPro" id="IPR009080">
    <property type="entry name" value="tRNAsynth_Ia_anticodon-bd"/>
</dbReference>
<evidence type="ECO:0000256" key="1">
    <source>
        <dbReference type="ARBA" id="ARBA00022598"/>
    </source>
</evidence>
<keyword evidence="1" id="KW-0436">Ligase</keyword>
<dbReference type="Proteomes" id="UP001178888">
    <property type="component" value="Unassembled WGS sequence"/>
</dbReference>
<sequence length="45" mass="5370">MNGQSFHLQDYPKYDDSMINEDLERDMETDLKIVELGRSIRNTHN</sequence>
<dbReference type="GO" id="GO:0004812">
    <property type="term" value="F:aminoacyl-tRNA ligase activity"/>
    <property type="evidence" value="ECO:0007669"/>
    <property type="project" value="InterPro"/>
</dbReference>
<reference evidence="4" key="1">
    <citation type="submission" date="2023-08" db="EMBL/GenBank/DDBJ databases">
        <title>Nitrogen cycling bacteria in agricultural field soils.</title>
        <authorList>
            <person name="Jang J."/>
        </authorList>
    </citation>
    <scope>NUCLEOTIDE SEQUENCE</scope>
    <source>
        <strain evidence="4">PS3-36</strain>
    </source>
</reference>
<dbReference type="Gene3D" id="1.10.730.10">
    <property type="entry name" value="Isoleucyl-tRNA Synthetase, Domain 1"/>
    <property type="match status" value="1"/>
</dbReference>
<name>A0AA90R0B0_9BACI</name>
<evidence type="ECO:0000256" key="2">
    <source>
        <dbReference type="ARBA" id="ARBA00022741"/>
    </source>
</evidence>
<dbReference type="GO" id="GO:0005524">
    <property type="term" value="F:ATP binding"/>
    <property type="evidence" value="ECO:0007669"/>
    <property type="project" value="UniProtKB-KW"/>
</dbReference>
<accession>A0AA90R0B0</accession>
<comment type="caution">
    <text evidence="4">The sequence shown here is derived from an EMBL/GenBank/DDBJ whole genome shotgun (WGS) entry which is preliminary data.</text>
</comment>
<proteinExistence type="predicted"/>
<keyword evidence="5" id="KW-1185">Reference proteome</keyword>
<evidence type="ECO:0000313" key="4">
    <source>
        <dbReference type="EMBL" id="MDQ6597788.1"/>
    </source>
</evidence>
<dbReference type="GO" id="GO:0006418">
    <property type="term" value="P:tRNA aminoacylation for protein translation"/>
    <property type="evidence" value="ECO:0007669"/>
    <property type="project" value="InterPro"/>
</dbReference>
<organism evidence="4 5">
    <name type="scientific">Bacillus salipaludis</name>
    <dbReference type="NCBI Taxonomy" id="2547811"/>
    <lineage>
        <taxon>Bacteria</taxon>
        <taxon>Bacillati</taxon>
        <taxon>Bacillota</taxon>
        <taxon>Bacilli</taxon>
        <taxon>Bacillales</taxon>
        <taxon>Bacillaceae</taxon>
        <taxon>Bacillus</taxon>
    </lineage>
</organism>
<dbReference type="RefSeq" id="WP_165976385.1">
    <property type="nucleotide sequence ID" value="NZ_JAVGVR010000001.1"/>
</dbReference>
<protein>
    <submittedName>
        <fullName evidence="4">Uncharacterized protein</fullName>
    </submittedName>
</protein>
<evidence type="ECO:0000256" key="3">
    <source>
        <dbReference type="ARBA" id="ARBA00022840"/>
    </source>
</evidence>
<evidence type="ECO:0000313" key="5">
    <source>
        <dbReference type="Proteomes" id="UP001178888"/>
    </source>
</evidence>
<keyword evidence="3" id="KW-0067">ATP-binding</keyword>
<gene>
    <name evidence="4" type="ORF">RCG21_15690</name>
</gene>
<dbReference type="SUPFAM" id="SSF47323">
    <property type="entry name" value="Anticodon-binding domain of a subclass of class I aminoacyl-tRNA synthetases"/>
    <property type="match status" value="1"/>
</dbReference>
<keyword evidence="2" id="KW-0547">Nucleotide-binding</keyword>
<dbReference type="AlphaFoldDB" id="A0AA90R0B0"/>